<dbReference type="RefSeq" id="XP_002544539.1">
    <property type="nucleotide sequence ID" value="XM_002544493.1"/>
</dbReference>
<name>C4JMJ8_UNCRE</name>
<feature type="coiled-coil region" evidence="1">
    <location>
        <begin position="140"/>
        <end position="187"/>
    </location>
</feature>
<organism evidence="2 3">
    <name type="scientific">Uncinocarpus reesii (strain UAMH 1704)</name>
    <dbReference type="NCBI Taxonomy" id="336963"/>
    <lineage>
        <taxon>Eukaryota</taxon>
        <taxon>Fungi</taxon>
        <taxon>Dikarya</taxon>
        <taxon>Ascomycota</taxon>
        <taxon>Pezizomycotina</taxon>
        <taxon>Eurotiomycetes</taxon>
        <taxon>Eurotiomycetidae</taxon>
        <taxon>Onygenales</taxon>
        <taxon>Onygenaceae</taxon>
        <taxon>Uncinocarpus</taxon>
    </lineage>
</organism>
<accession>C4JMJ8</accession>
<dbReference type="OrthoDB" id="10514588at2759"/>
<evidence type="ECO:0000313" key="3">
    <source>
        <dbReference type="Proteomes" id="UP000002058"/>
    </source>
</evidence>
<dbReference type="GeneID" id="8444028"/>
<keyword evidence="1" id="KW-0175">Coiled coil</keyword>
<dbReference type="InParanoid" id="C4JMJ8"/>
<dbReference type="VEuPathDB" id="FungiDB:UREG_04056"/>
<dbReference type="KEGG" id="ure:UREG_04056"/>
<proteinExistence type="predicted"/>
<sequence length="323" mass="36207">MDFNMDVAMLGKRLRSCEICLAEQDEEVEGAFKASQQELNSSLEAGVASIQAAMASMDKTSSTKEQSLTVQSRQIVESRRQKIRMIGNAFEYVSKVAGDLMVRFMKIQKSAIDLEVEISVLQRDTGITVVRAEENSKYALKRVNARAKERKTAKQKLEALEVSIRSLEDRKENLDEDRNILRVLRAEKVSIKDGLQTKKAEISHMDAAFKSLKSEEKEAQASLEAANHVCDNCAALNLEVSRLKETVGMHIQSYQKVKNAATELSLWADELSVEANGISYHQVASMANGLQDLLLDFSAEKQQQLMWICEPIESFQKLNMGPK</sequence>
<evidence type="ECO:0000313" key="2">
    <source>
        <dbReference type="EMBL" id="EEP79210.1"/>
    </source>
</evidence>
<dbReference type="Proteomes" id="UP000002058">
    <property type="component" value="Unassembled WGS sequence"/>
</dbReference>
<protein>
    <submittedName>
        <fullName evidence="2">Uncharacterized protein</fullName>
    </submittedName>
</protein>
<dbReference type="EMBL" id="CH476616">
    <property type="protein sequence ID" value="EEP79210.1"/>
    <property type="molecule type" value="Genomic_DNA"/>
</dbReference>
<evidence type="ECO:0000256" key="1">
    <source>
        <dbReference type="SAM" id="Coils"/>
    </source>
</evidence>
<gene>
    <name evidence="2" type="ORF">UREG_04056</name>
</gene>
<reference evidence="3" key="1">
    <citation type="journal article" date="2009" name="Genome Res.">
        <title>Comparative genomic analyses of the human fungal pathogens Coccidioides and their relatives.</title>
        <authorList>
            <person name="Sharpton T.J."/>
            <person name="Stajich J.E."/>
            <person name="Rounsley S.D."/>
            <person name="Gardner M.J."/>
            <person name="Wortman J.R."/>
            <person name="Jordar V.S."/>
            <person name="Maiti R."/>
            <person name="Kodira C.D."/>
            <person name="Neafsey D.E."/>
            <person name="Zeng Q."/>
            <person name="Hung C.-Y."/>
            <person name="McMahan C."/>
            <person name="Muszewska A."/>
            <person name="Grynberg M."/>
            <person name="Mandel M.A."/>
            <person name="Kellner E.M."/>
            <person name="Barker B.M."/>
            <person name="Galgiani J.N."/>
            <person name="Orbach M.J."/>
            <person name="Kirkland T.N."/>
            <person name="Cole G.T."/>
            <person name="Henn M.R."/>
            <person name="Birren B.W."/>
            <person name="Taylor J.W."/>
        </authorList>
    </citation>
    <scope>NUCLEOTIDE SEQUENCE [LARGE SCALE GENOMIC DNA]</scope>
    <source>
        <strain evidence="3">UAMH 1704</strain>
    </source>
</reference>
<keyword evidence="3" id="KW-1185">Reference proteome</keyword>
<dbReference type="AlphaFoldDB" id="C4JMJ8"/>
<dbReference type="HOGENOM" id="CLU_861062_0_0_1"/>